<keyword evidence="5 9" id="KW-0297">G-protein coupled receptor</keyword>
<evidence type="ECO:0000256" key="5">
    <source>
        <dbReference type="ARBA" id="ARBA00023040"/>
    </source>
</evidence>
<evidence type="ECO:0000256" key="6">
    <source>
        <dbReference type="ARBA" id="ARBA00023136"/>
    </source>
</evidence>
<reference evidence="12" key="3">
    <citation type="submission" date="2025-09" db="UniProtKB">
        <authorList>
            <consortium name="Ensembl"/>
        </authorList>
    </citation>
    <scope>IDENTIFICATION</scope>
</reference>
<dbReference type="SUPFAM" id="SSF81321">
    <property type="entry name" value="Family A G protein-coupled receptor-like"/>
    <property type="match status" value="1"/>
</dbReference>
<dbReference type="PANTHER" id="PTHR24233:SF11">
    <property type="entry name" value="P2Y PURINOCEPTOR 14-LIKE"/>
    <property type="match status" value="1"/>
</dbReference>
<dbReference type="RefSeq" id="XP_019212221.1">
    <property type="nucleotide sequence ID" value="XM_019356676.2"/>
</dbReference>
<keyword evidence="2" id="KW-1003">Cell membrane</keyword>
<gene>
    <name evidence="12" type="primary">LOC102081136</name>
</gene>
<evidence type="ECO:0000256" key="8">
    <source>
        <dbReference type="ARBA" id="ARBA00023224"/>
    </source>
</evidence>
<proteinExistence type="inferred from homology"/>
<dbReference type="PROSITE" id="PS00237">
    <property type="entry name" value="G_PROTEIN_RECEP_F1_1"/>
    <property type="match status" value="1"/>
</dbReference>
<dbReference type="Pfam" id="PF00001">
    <property type="entry name" value="7tm_1"/>
    <property type="match status" value="1"/>
</dbReference>
<keyword evidence="8 9" id="KW-0807">Transducer</keyword>
<dbReference type="PRINTS" id="PR01157">
    <property type="entry name" value="P2YPURNOCPTR"/>
</dbReference>
<evidence type="ECO:0000256" key="7">
    <source>
        <dbReference type="ARBA" id="ARBA00023170"/>
    </source>
</evidence>
<sequence>MVVQKNLTSSLNQTYDVDETSINPYFMAVYSLVFLVGLLLNGFTLKVYLCRDWPEVSNSLMVYLKNLTAADFLLCLCLPLRITYYASSSPIIRRLYCSFGASALFINMYASILFMGYIAANRYLRIIHPSGTHMLQTVQTARIISVITWVFLLAPTVVYVIIFFSSQKPLTFNPSRCVHLFTPSVSLLFRILHTFSAIIFLLVFISLVFFYYSIFRRVLEAQQKQLTSSGSEKLLKYRRNVLVLVSIFCVCFVPFHLVHLPFTFLWSDDSVGPVLFYLKEVTTMVSVFNICLDPVVYFFLSNTFGEKVRAKHPTANEENKNSKDKLEIITLGQVTRTS</sequence>
<reference evidence="13" key="1">
    <citation type="submission" date="2012-01" db="EMBL/GenBank/DDBJ databases">
        <title>The Genome Sequence of Oreochromis niloticus (Nile Tilapia).</title>
        <authorList>
            <consortium name="Broad Institute Genome Assembly Team"/>
            <consortium name="Broad Institute Sequencing Platform"/>
            <person name="Di Palma F."/>
            <person name="Johnson J."/>
            <person name="Lander E.S."/>
            <person name="Lindblad-Toh K."/>
        </authorList>
    </citation>
    <scope>NUCLEOTIDE SEQUENCE [LARGE SCALE GENOMIC DNA]</scope>
</reference>
<dbReference type="InParanoid" id="A0A669FB62"/>
<dbReference type="GO" id="GO:0045028">
    <property type="term" value="F:G protein-coupled purinergic nucleotide receptor activity"/>
    <property type="evidence" value="ECO:0007669"/>
    <property type="project" value="TreeGrafter"/>
</dbReference>
<comment type="subcellular location">
    <subcellularLocation>
        <location evidence="1">Cell membrane</location>
        <topology evidence="1">Multi-pass membrane protein</topology>
    </subcellularLocation>
</comment>
<evidence type="ECO:0000256" key="1">
    <source>
        <dbReference type="ARBA" id="ARBA00004651"/>
    </source>
</evidence>
<dbReference type="Proteomes" id="UP000005207">
    <property type="component" value="Linkage group LG3"/>
</dbReference>
<dbReference type="GeneTree" id="ENSGT01110000267167"/>
<dbReference type="GO" id="GO:0005886">
    <property type="term" value="C:plasma membrane"/>
    <property type="evidence" value="ECO:0007669"/>
    <property type="project" value="UniProtKB-SubCell"/>
</dbReference>
<dbReference type="Ensembl" id="ENSONIT00000084320.1">
    <property type="protein sequence ID" value="ENSONIP00000081574.1"/>
    <property type="gene ID" value="ENSONIG00000028002.1"/>
</dbReference>
<keyword evidence="7 9" id="KW-0675">Receptor</keyword>
<feature type="transmembrane region" description="Helical" evidence="10">
    <location>
        <begin position="241"/>
        <end position="262"/>
    </location>
</feature>
<dbReference type="PROSITE" id="PS50262">
    <property type="entry name" value="G_PROTEIN_RECEP_F1_2"/>
    <property type="match status" value="1"/>
</dbReference>
<dbReference type="PRINTS" id="PR00237">
    <property type="entry name" value="GPCRRHODOPSN"/>
</dbReference>
<feature type="domain" description="G-protein coupled receptors family 1 profile" evidence="11">
    <location>
        <begin position="40"/>
        <end position="297"/>
    </location>
</feature>
<dbReference type="GeneID" id="102081136"/>
<evidence type="ECO:0000256" key="9">
    <source>
        <dbReference type="RuleBase" id="RU000688"/>
    </source>
</evidence>
<feature type="transmembrane region" description="Helical" evidence="10">
    <location>
        <begin position="191"/>
        <end position="214"/>
    </location>
</feature>
<comment type="similarity">
    <text evidence="9">Belongs to the G-protein coupled receptor 1 family.</text>
</comment>
<keyword evidence="4 10" id="KW-1133">Transmembrane helix</keyword>
<accession>A0A669FB62</accession>
<dbReference type="OrthoDB" id="10005568at2759"/>
<evidence type="ECO:0000313" key="12">
    <source>
        <dbReference type="Ensembl" id="ENSONIP00000081574.1"/>
    </source>
</evidence>
<feature type="transmembrane region" description="Helical" evidence="10">
    <location>
        <begin position="282"/>
        <end position="300"/>
    </location>
</feature>
<dbReference type="OMA" id="KHPTANE"/>
<name>A0A669FB62_ORENI</name>
<organism evidence="12 13">
    <name type="scientific">Oreochromis niloticus</name>
    <name type="common">Nile tilapia</name>
    <name type="synonym">Tilapia nilotica</name>
    <dbReference type="NCBI Taxonomy" id="8128"/>
    <lineage>
        <taxon>Eukaryota</taxon>
        <taxon>Metazoa</taxon>
        <taxon>Chordata</taxon>
        <taxon>Craniata</taxon>
        <taxon>Vertebrata</taxon>
        <taxon>Euteleostomi</taxon>
        <taxon>Actinopterygii</taxon>
        <taxon>Neopterygii</taxon>
        <taxon>Teleostei</taxon>
        <taxon>Neoteleostei</taxon>
        <taxon>Acanthomorphata</taxon>
        <taxon>Ovalentaria</taxon>
        <taxon>Cichlomorphae</taxon>
        <taxon>Cichliformes</taxon>
        <taxon>Cichlidae</taxon>
        <taxon>African cichlids</taxon>
        <taxon>Pseudocrenilabrinae</taxon>
        <taxon>Oreochromini</taxon>
        <taxon>Oreochromis</taxon>
    </lineage>
</organism>
<dbReference type="AlphaFoldDB" id="A0A669FB62"/>
<evidence type="ECO:0000313" key="13">
    <source>
        <dbReference type="Proteomes" id="UP000005207"/>
    </source>
</evidence>
<dbReference type="InterPro" id="IPR000276">
    <property type="entry name" value="GPCR_Rhodpsn"/>
</dbReference>
<keyword evidence="3 9" id="KW-0812">Transmembrane</keyword>
<dbReference type="InterPro" id="IPR017452">
    <property type="entry name" value="GPCR_Rhodpsn_7TM"/>
</dbReference>
<keyword evidence="6 10" id="KW-0472">Membrane</keyword>
<dbReference type="KEGG" id="onl:102081136"/>
<reference evidence="12" key="2">
    <citation type="submission" date="2025-08" db="UniProtKB">
        <authorList>
            <consortium name="Ensembl"/>
        </authorList>
    </citation>
    <scope>IDENTIFICATION</scope>
</reference>
<evidence type="ECO:0000256" key="2">
    <source>
        <dbReference type="ARBA" id="ARBA00022475"/>
    </source>
</evidence>
<feature type="transmembrane region" description="Helical" evidence="10">
    <location>
        <begin position="99"/>
        <end position="120"/>
    </location>
</feature>
<evidence type="ECO:0000259" key="11">
    <source>
        <dbReference type="PROSITE" id="PS50262"/>
    </source>
</evidence>
<protein>
    <submittedName>
        <fullName evidence="12">P2Y purinoceptor 14</fullName>
    </submittedName>
</protein>
<feature type="transmembrane region" description="Helical" evidence="10">
    <location>
        <begin position="69"/>
        <end position="87"/>
    </location>
</feature>
<evidence type="ECO:0000256" key="10">
    <source>
        <dbReference type="SAM" id="Phobius"/>
    </source>
</evidence>
<evidence type="ECO:0000256" key="4">
    <source>
        <dbReference type="ARBA" id="ARBA00022989"/>
    </source>
</evidence>
<dbReference type="CDD" id="cd14982">
    <property type="entry name" value="7tmA_purinoceptor-like"/>
    <property type="match status" value="1"/>
</dbReference>
<feature type="transmembrane region" description="Helical" evidence="10">
    <location>
        <begin position="25"/>
        <end position="49"/>
    </location>
</feature>
<evidence type="ECO:0000256" key="3">
    <source>
        <dbReference type="ARBA" id="ARBA00022692"/>
    </source>
</evidence>
<dbReference type="Gene3D" id="1.20.1070.10">
    <property type="entry name" value="Rhodopsin 7-helix transmembrane proteins"/>
    <property type="match status" value="1"/>
</dbReference>
<keyword evidence="13" id="KW-1185">Reference proteome</keyword>
<feature type="transmembrane region" description="Helical" evidence="10">
    <location>
        <begin position="141"/>
        <end position="164"/>
    </location>
</feature>
<dbReference type="PANTHER" id="PTHR24233">
    <property type="entry name" value="P2Y PURINOCEPTOR-RELATED G-PROTEIN COUPLED RECEPTOR"/>
    <property type="match status" value="1"/>
</dbReference>